<keyword evidence="2" id="KW-1185">Reference proteome</keyword>
<evidence type="ECO:0000313" key="2">
    <source>
        <dbReference type="Proteomes" id="UP001162164"/>
    </source>
</evidence>
<accession>A0ABQ9J5I1</accession>
<name>A0ABQ9J5I1_9CUCU</name>
<comment type="caution">
    <text evidence="1">The sequence shown here is derived from an EMBL/GenBank/DDBJ whole genome shotgun (WGS) entry which is preliminary data.</text>
</comment>
<dbReference type="Proteomes" id="UP001162164">
    <property type="component" value="Unassembled WGS sequence"/>
</dbReference>
<protein>
    <submittedName>
        <fullName evidence="1">Uncharacterized protein</fullName>
    </submittedName>
</protein>
<proteinExistence type="predicted"/>
<sequence>MEDNVILIFGAPIRISGDREIDNRSAEDPENMIEKVEVMQKVYKVVTKRLKSAYEKSRRVYNLRHRNETFSLNQRVWKPNPVLSDVSKGITAKLSPKFVEPFIVQKVVSLDIRIVGFKWTKFRHMACKGPKSSSSK</sequence>
<reference evidence="1" key="1">
    <citation type="journal article" date="2023" name="Insect Mol. Biol.">
        <title>Genome sequencing provides insights into the evolution of gene families encoding plant cell wall-degrading enzymes in longhorned beetles.</title>
        <authorList>
            <person name="Shin N.R."/>
            <person name="Okamura Y."/>
            <person name="Kirsch R."/>
            <person name="Pauchet Y."/>
        </authorList>
    </citation>
    <scope>NUCLEOTIDE SEQUENCE</scope>
    <source>
        <strain evidence="1">MMC_N1</strain>
    </source>
</reference>
<organism evidence="1 2">
    <name type="scientific">Molorchus minor</name>
    <dbReference type="NCBI Taxonomy" id="1323400"/>
    <lineage>
        <taxon>Eukaryota</taxon>
        <taxon>Metazoa</taxon>
        <taxon>Ecdysozoa</taxon>
        <taxon>Arthropoda</taxon>
        <taxon>Hexapoda</taxon>
        <taxon>Insecta</taxon>
        <taxon>Pterygota</taxon>
        <taxon>Neoptera</taxon>
        <taxon>Endopterygota</taxon>
        <taxon>Coleoptera</taxon>
        <taxon>Polyphaga</taxon>
        <taxon>Cucujiformia</taxon>
        <taxon>Chrysomeloidea</taxon>
        <taxon>Cerambycidae</taxon>
        <taxon>Lamiinae</taxon>
        <taxon>Monochamini</taxon>
        <taxon>Molorchus</taxon>
    </lineage>
</organism>
<gene>
    <name evidence="1" type="ORF">NQ317_002172</name>
</gene>
<evidence type="ECO:0000313" key="1">
    <source>
        <dbReference type="EMBL" id="KAJ8973124.1"/>
    </source>
</evidence>
<dbReference type="EMBL" id="JAPWTJ010001235">
    <property type="protein sequence ID" value="KAJ8973124.1"/>
    <property type="molecule type" value="Genomic_DNA"/>
</dbReference>